<dbReference type="Proteomes" id="UP000327011">
    <property type="component" value="Unassembled WGS sequence"/>
</dbReference>
<organism evidence="1 2">
    <name type="scientific">Microbispora cellulosiformans</name>
    <dbReference type="NCBI Taxonomy" id="2614688"/>
    <lineage>
        <taxon>Bacteria</taxon>
        <taxon>Bacillati</taxon>
        <taxon>Actinomycetota</taxon>
        <taxon>Actinomycetes</taxon>
        <taxon>Streptosporangiales</taxon>
        <taxon>Streptosporangiaceae</taxon>
        <taxon>Microbispora</taxon>
    </lineage>
</organism>
<sequence length="156" mass="15532">MSGTSGSVSTAAPDREFEILCDDNGAFLRRYTVDSTGTTAPVDTLLDGTTAYTVAGAVTRCQEQAAPNPQVASTAQRQTGAGTVNVAAGARSVTFMVFAGAPTVSIAGGAAVPFPAGSTATWSVDRGGDAGEGLADAFAFTGVAGSDFAVLTTREV</sequence>
<proteinExistence type="predicted"/>
<gene>
    <name evidence="1" type="ORF">F5972_08130</name>
</gene>
<dbReference type="RefSeq" id="WP_150932790.1">
    <property type="nucleotide sequence ID" value="NZ_VYTZ01000003.1"/>
</dbReference>
<accession>A0A5J5K7E9</accession>
<name>A0A5J5K7E9_9ACTN</name>
<protein>
    <submittedName>
        <fullName evidence="1">Uncharacterized protein</fullName>
    </submittedName>
</protein>
<keyword evidence="2" id="KW-1185">Reference proteome</keyword>
<reference evidence="1 2" key="1">
    <citation type="submission" date="2019-09" db="EMBL/GenBank/DDBJ databases">
        <title>Screening of Novel Bioactive Compounds from Soil-Associated.</title>
        <authorList>
            <person name="Gong X."/>
        </authorList>
    </citation>
    <scope>NUCLEOTIDE SEQUENCE [LARGE SCALE GENOMIC DNA]</scope>
    <source>
        <strain evidence="1 2">Gxj-6</strain>
    </source>
</reference>
<comment type="caution">
    <text evidence="1">The sequence shown here is derived from an EMBL/GenBank/DDBJ whole genome shotgun (WGS) entry which is preliminary data.</text>
</comment>
<dbReference type="EMBL" id="VYTZ01000003">
    <property type="protein sequence ID" value="KAA9379614.1"/>
    <property type="molecule type" value="Genomic_DNA"/>
</dbReference>
<evidence type="ECO:0000313" key="2">
    <source>
        <dbReference type="Proteomes" id="UP000327011"/>
    </source>
</evidence>
<dbReference type="AlphaFoldDB" id="A0A5J5K7E9"/>
<evidence type="ECO:0000313" key="1">
    <source>
        <dbReference type="EMBL" id="KAA9379614.1"/>
    </source>
</evidence>